<dbReference type="InterPro" id="IPR011659">
    <property type="entry name" value="WD40"/>
</dbReference>
<dbReference type="Gene3D" id="2.40.160.50">
    <property type="entry name" value="membrane protein fhac: a member of the omp85/tpsb transporter family"/>
    <property type="match status" value="1"/>
</dbReference>
<protein>
    <recommendedName>
        <fullName evidence="3">Bacterial surface antigen (D15) domain-containing protein</fullName>
    </recommendedName>
</protein>
<feature type="domain" description="Bacterial surface antigen (D15)" evidence="3">
    <location>
        <begin position="163"/>
        <end position="385"/>
    </location>
</feature>
<reference evidence="5" key="1">
    <citation type="submission" date="2017-07" db="EMBL/GenBank/DDBJ databases">
        <title>Novel pathways for hydrocarbon cycling and metabolic interdependencies in hydrothermal sediment communities.</title>
        <authorList>
            <person name="Dombrowski N."/>
            <person name="Seitz K."/>
            <person name="Teske A."/>
            <person name="Baker B."/>
        </authorList>
    </citation>
    <scope>NUCLEOTIDE SEQUENCE [LARGE SCALE GENOMIC DNA]</scope>
</reference>
<comment type="subcellular location">
    <subcellularLocation>
        <location evidence="1">Membrane</location>
    </subcellularLocation>
</comment>
<organism evidence="4 5">
    <name type="scientific">candidate division WOR-3 bacterium 4484_18</name>
    <dbReference type="NCBI Taxonomy" id="2020626"/>
    <lineage>
        <taxon>Bacteria</taxon>
        <taxon>Bacteria division WOR-3</taxon>
    </lineage>
</organism>
<evidence type="ECO:0000256" key="2">
    <source>
        <dbReference type="ARBA" id="ARBA00023136"/>
    </source>
</evidence>
<evidence type="ECO:0000313" key="5">
    <source>
        <dbReference type="Proteomes" id="UP000216312"/>
    </source>
</evidence>
<dbReference type="Pfam" id="PF07676">
    <property type="entry name" value="PD40"/>
    <property type="match status" value="1"/>
</dbReference>
<evidence type="ECO:0000259" key="3">
    <source>
        <dbReference type="Pfam" id="PF01103"/>
    </source>
</evidence>
<proteinExistence type="predicted"/>
<name>A0A257LTV5_UNCW3</name>
<dbReference type="Proteomes" id="UP000216312">
    <property type="component" value="Unassembled WGS sequence"/>
</dbReference>
<evidence type="ECO:0000256" key="1">
    <source>
        <dbReference type="ARBA" id="ARBA00004370"/>
    </source>
</evidence>
<gene>
    <name evidence="4" type="ORF">CGW93_03555</name>
</gene>
<accession>A0A257LTV5</accession>
<comment type="caution">
    <text evidence="4">The sequence shown here is derived from an EMBL/GenBank/DDBJ whole genome shotgun (WGS) entry which is preliminary data.</text>
</comment>
<dbReference type="InterPro" id="IPR000184">
    <property type="entry name" value="Bac_surfAg_D15"/>
</dbReference>
<dbReference type="GO" id="GO:0019867">
    <property type="term" value="C:outer membrane"/>
    <property type="evidence" value="ECO:0007669"/>
    <property type="project" value="InterPro"/>
</dbReference>
<dbReference type="Pfam" id="PF01103">
    <property type="entry name" value="Omp85"/>
    <property type="match status" value="1"/>
</dbReference>
<dbReference type="EMBL" id="NMUJ01000046">
    <property type="protein sequence ID" value="OYV02850.1"/>
    <property type="molecule type" value="Genomic_DNA"/>
</dbReference>
<evidence type="ECO:0000313" key="4">
    <source>
        <dbReference type="EMBL" id="OYV02850.1"/>
    </source>
</evidence>
<dbReference type="AlphaFoldDB" id="A0A257LTV5"/>
<dbReference type="SUPFAM" id="SSF50960">
    <property type="entry name" value="TolB, C-terminal domain"/>
    <property type="match status" value="1"/>
</dbReference>
<keyword evidence="2" id="KW-0472">Membrane</keyword>
<sequence length="405" mass="47821">MVLADWEGSYDLYVWDIDKERLYHKLEIMGGIYSPTVTPDGKYLAMSVYNNGGWDIFIVKEPFNQLETRAMGFELAPDWVFGKIEYSSYGGIYTRLSLAFSDILGNHRFYVDLDNPSDLANSNILFIYWYLPKRWDWLFYFSKVGGYYYNYRYGCWTYLRMLGISNAFSYPIDRFHRVDLWVGFVDVKEEMYLAKTYTQYYDLLDIRTSYVIDNTLWRSTGPAIGTRASLSLEHVIPIQPRVASATYYELDYRHYTRLTARYSWANRFIFAGLLSRQLYHYTPLWIGGPDDLRGYDYGEFSGYHIGVWNTELRYPFIDNLKIAFPLPMYLCNIRGGIFIDMGFATNNLRELRLYENGRLKDLKLGFGTGIRMNFGYFVLQVTCAWHTDLVSYSVPYWYVSFNPEF</sequence>